<keyword evidence="2" id="KW-0732">Signal</keyword>
<evidence type="ECO:0000256" key="1">
    <source>
        <dbReference type="SAM" id="MobiDB-lite"/>
    </source>
</evidence>
<evidence type="ECO:0000313" key="4">
    <source>
        <dbReference type="Proteomes" id="UP000250358"/>
    </source>
</evidence>
<protein>
    <submittedName>
        <fullName evidence="3">Uncharacterized protein</fullName>
    </submittedName>
</protein>
<dbReference type="Proteomes" id="UP000250358">
    <property type="component" value="Unassembled WGS sequence"/>
</dbReference>
<proteinExistence type="predicted"/>
<organism evidence="3 4">
    <name type="scientific">Brevundimonas diminuta</name>
    <name type="common">Pseudomonas diminuta</name>
    <dbReference type="NCBI Taxonomy" id="293"/>
    <lineage>
        <taxon>Bacteria</taxon>
        <taxon>Pseudomonadati</taxon>
        <taxon>Pseudomonadota</taxon>
        <taxon>Alphaproteobacteria</taxon>
        <taxon>Caulobacterales</taxon>
        <taxon>Caulobacteraceae</taxon>
        <taxon>Brevundimonas</taxon>
    </lineage>
</organism>
<name>A0A2X1APB3_BREDI</name>
<feature type="chain" id="PRO_5016116946" evidence="2">
    <location>
        <begin position="23"/>
        <end position="376"/>
    </location>
</feature>
<feature type="compositionally biased region" description="Low complexity" evidence="1">
    <location>
        <begin position="304"/>
        <end position="334"/>
    </location>
</feature>
<accession>A0A2X1APB3</accession>
<sequence>MRILLASAVAIAPLLVASGVQAEQVISNGRTTPISTATANNGAPDDVRLANGGSITVTSGAAVTLNSSNDVKLDAGSKIDMLKSADGATGVLVNGGNTGDVTIGGAINITDSIEEYKDDDKDGDLDGPFADGTNRHGVRVTGSAPLVGNIRIESSGSIKVEGNNSSGLTVEAPLTGNLFSQGQISVVGNDTYGIHTTGDITGDVTLLGSVAAVGENAVGVAIDGAVDGAVKIQGAVTSTGYRYTTAPPSKPTTGQPREGATYLENLDADDLLQGGPAVRIAGDVAKGVLFDTAPSYGPAESRETTTATASRTATKTTTATARRTARTTTATATAFPTLRKRRPPSAPSAARRRCWSARPTRPSHWARSEPATTPMG</sequence>
<evidence type="ECO:0000256" key="2">
    <source>
        <dbReference type="SAM" id="SignalP"/>
    </source>
</evidence>
<feature type="region of interest" description="Disordered" evidence="1">
    <location>
        <begin position="294"/>
        <end position="376"/>
    </location>
</feature>
<evidence type="ECO:0000313" key="3">
    <source>
        <dbReference type="EMBL" id="SPU46538.1"/>
    </source>
</evidence>
<feature type="signal peptide" evidence="2">
    <location>
        <begin position="1"/>
        <end position="22"/>
    </location>
</feature>
<gene>
    <name evidence="3" type="ORF">NCTC11165_02875</name>
</gene>
<dbReference type="AlphaFoldDB" id="A0A2X1APB3"/>
<reference evidence="3 4" key="1">
    <citation type="submission" date="2018-06" db="EMBL/GenBank/DDBJ databases">
        <authorList>
            <consortium name="Pathogen Informatics"/>
            <person name="Doyle S."/>
        </authorList>
    </citation>
    <scope>NUCLEOTIDE SEQUENCE [LARGE SCALE GENOMIC DNA]</scope>
    <source>
        <strain evidence="3 4">NCTC11165</strain>
    </source>
</reference>
<dbReference type="RefSeq" id="WP_252865794.1">
    <property type="nucleotide sequence ID" value="NZ_UAQM01000042.1"/>
</dbReference>
<dbReference type="EMBL" id="UAQM01000042">
    <property type="protein sequence ID" value="SPU46538.1"/>
    <property type="molecule type" value="Genomic_DNA"/>
</dbReference>